<dbReference type="EMBL" id="CAJPEV010001338">
    <property type="protein sequence ID" value="CAG0892118.1"/>
    <property type="molecule type" value="Genomic_DNA"/>
</dbReference>
<reference evidence="7" key="1">
    <citation type="submission" date="2020-11" db="EMBL/GenBank/DDBJ databases">
        <authorList>
            <person name="Tran Van P."/>
        </authorList>
    </citation>
    <scope>NUCLEOTIDE SEQUENCE</scope>
</reference>
<evidence type="ECO:0000256" key="3">
    <source>
        <dbReference type="ARBA" id="ARBA00022691"/>
    </source>
</evidence>
<dbReference type="GO" id="GO:0003723">
    <property type="term" value="F:RNA binding"/>
    <property type="evidence" value="ECO:0007669"/>
    <property type="project" value="UniProtKB-UniRule"/>
</dbReference>
<feature type="active site" description="Nucleophile" evidence="5">
    <location>
        <position position="299"/>
    </location>
</feature>
<feature type="binding site" evidence="5">
    <location>
        <position position="249"/>
    </location>
    <ligand>
        <name>S-adenosyl-L-methionine</name>
        <dbReference type="ChEBI" id="CHEBI:59789"/>
    </ligand>
</feature>
<comment type="similarity">
    <text evidence="5">Belongs to the class I-like SAM-binding methyltransferase superfamily. RsmB/NOP family.</text>
</comment>
<evidence type="ECO:0000256" key="4">
    <source>
        <dbReference type="ARBA" id="ARBA00022884"/>
    </source>
</evidence>
<dbReference type="GO" id="GO:0008173">
    <property type="term" value="F:RNA methyltransferase activity"/>
    <property type="evidence" value="ECO:0007669"/>
    <property type="project" value="InterPro"/>
</dbReference>
<feature type="binding site" evidence="5">
    <location>
        <begin position="167"/>
        <end position="173"/>
    </location>
    <ligand>
        <name>S-adenosyl-L-methionine</name>
        <dbReference type="ChEBI" id="CHEBI:59789"/>
    </ligand>
</feature>
<feature type="binding site" evidence="5">
    <location>
        <position position="218"/>
    </location>
    <ligand>
        <name>S-adenosyl-L-methionine</name>
        <dbReference type="ChEBI" id="CHEBI:59789"/>
    </ligand>
</feature>
<dbReference type="Pfam" id="PF01189">
    <property type="entry name" value="Methyltr_RsmB-F"/>
    <property type="match status" value="1"/>
</dbReference>
<organism evidence="7">
    <name type="scientific">Darwinula stevensoni</name>
    <dbReference type="NCBI Taxonomy" id="69355"/>
    <lineage>
        <taxon>Eukaryota</taxon>
        <taxon>Metazoa</taxon>
        <taxon>Ecdysozoa</taxon>
        <taxon>Arthropoda</taxon>
        <taxon>Crustacea</taxon>
        <taxon>Oligostraca</taxon>
        <taxon>Ostracoda</taxon>
        <taxon>Podocopa</taxon>
        <taxon>Podocopida</taxon>
        <taxon>Darwinulocopina</taxon>
        <taxon>Darwinuloidea</taxon>
        <taxon>Darwinulidae</taxon>
        <taxon>Darwinula</taxon>
    </lineage>
</organism>
<dbReference type="InterPro" id="IPR036974">
    <property type="entry name" value="PUA_sf"/>
</dbReference>
<feature type="non-terminal residue" evidence="7">
    <location>
        <position position="1"/>
    </location>
</feature>
<dbReference type="PRINTS" id="PR02008">
    <property type="entry name" value="RCMTFAMILY"/>
</dbReference>
<name>A0A7R9A3R1_9CRUS</name>
<accession>A0A7R9A3R1</accession>
<evidence type="ECO:0000313" key="7">
    <source>
        <dbReference type="EMBL" id="CAD7247106.1"/>
    </source>
</evidence>
<dbReference type="InterPro" id="IPR002478">
    <property type="entry name" value="PUA"/>
</dbReference>
<dbReference type="InterPro" id="IPR023267">
    <property type="entry name" value="RCMT"/>
</dbReference>
<keyword evidence="2 5" id="KW-0808">Transferase</keyword>
<dbReference type="InterPro" id="IPR015947">
    <property type="entry name" value="PUA-like_sf"/>
</dbReference>
<evidence type="ECO:0000256" key="1">
    <source>
        <dbReference type="ARBA" id="ARBA00022603"/>
    </source>
</evidence>
<dbReference type="SUPFAM" id="SSF53335">
    <property type="entry name" value="S-adenosyl-L-methionine-dependent methyltransferases"/>
    <property type="match status" value="1"/>
</dbReference>
<keyword evidence="4 5" id="KW-0694">RNA-binding</keyword>
<dbReference type="PANTHER" id="PTHR22807:SF34">
    <property type="entry name" value="TRNA (CYTOSINE(72)-C(5))-METHYLTRANSFERASE NSUN6"/>
    <property type="match status" value="1"/>
</dbReference>
<dbReference type="PANTHER" id="PTHR22807">
    <property type="entry name" value="NOP2 YEAST -RELATED NOL1/NOP2/FMU SUN DOMAIN-CONTAINING"/>
    <property type="match status" value="1"/>
</dbReference>
<dbReference type="InterPro" id="IPR001678">
    <property type="entry name" value="MeTrfase_RsmB-F_NOP2_dom"/>
</dbReference>
<dbReference type="PROSITE" id="PS51686">
    <property type="entry name" value="SAM_MT_RSMB_NOP"/>
    <property type="match status" value="1"/>
</dbReference>
<sequence length="380" mass="41358">ECIRKNSDMPRLYQHPILSDVVVVESHGRKGVEPAVKEVIVDIPCGNAVLRGAKVYVPGILSYDPSIQEGDRVSVYCDTLKKCLKGSTELFTGKKHFLGNGIAAISRHQIFKQNITKGVAVDICESTVNLPSLGDFLTSYGFLQNIPSILCCHILGPEPGDIILDMCAAPGGKATHIASLMCNKGMVIAVDRSRRKVEEISRNAEKLKIINLHGFVGDSTKAISTSAEFMGKPHGPPFLPESFDKILLDPPCSALGQRPELGGPCHTEHLHTYPGLQRKLFAQAEGLLRPGGTLVYSTCTITLPENEGLVNWALHEFSSLRLVPALPKLGGSGSQDSKLSTEDREKVQRFSPCICDLLDHSSCDNDTIGFFIAKFEKCLH</sequence>
<evidence type="ECO:0000256" key="2">
    <source>
        <dbReference type="ARBA" id="ARBA00022679"/>
    </source>
</evidence>
<dbReference type="CDD" id="cd02440">
    <property type="entry name" value="AdoMet_MTases"/>
    <property type="match status" value="1"/>
</dbReference>
<dbReference type="Gene3D" id="2.30.130.10">
    <property type="entry name" value="PUA domain"/>
    <property type="match status" value="1"/>
</dbReference>
<dbReference type="InterPro" id="IPR029063">
    <property type="entry name" value="SAM-dependent_MTases_sf"/>
</dbReference>
<dbReference type="Proteomes" id="UP000677054">
    <property type="component" value="Unassembled WGS sequence"/>
</dbReference>
<dbReference type="Pfam" id="PF01472">
    <property type="entry name" value="PUA"/>
    <property type="match status" value="1"/>
</dbReference>
<gene>
    <name evidence="7" type="ORF">DSTB1V02_LOCUS6944</name>
</gene>
<dbReference type="PROSITE" id="PS50890">
    <property type="entry name" value="PUA"/>
    <property type="match status" value="1"/>
</dbReference>
<dbReference type="SUPFAM" id="SSF88697">
    <property type="entry name" value="PUA domain-like"/>
    <property type="match status" value="1"/>
</dbReference>
<dbReference type="EMBL" id="LR900855">
    <property type="protein sequence ID" value="CAD7247106.1"/>
    <property type="molecule type" value="Genomic_DNA"/>
</dbReference>
<dbReference type="AlphaFoldDB" id="A0A7R9A3R1"/>
<evidence type="ECO:0000256" key="5">
    <source>
        <dbReference type="PROSITE-ProRule" id="PRU01023"/>
    </source>
</evidence>
<keyword evidence="1 5" id="KW-0489">Methyltransferase</keyword>
<feature type="binding site" evidence="5">
    <location>
        <position position="191"/>
    </location>
    <ligand>
        <name>S-adenosyl-L-methionine</name>
        <dbReference type="ChEBI" id="CHEBI:59789"/>
    </ligand>
</feature>
<dbReference type="GO" id="GO:0001510">
    <property type="term" value="P:RNA methylation"/>
    <property type="evidence" value="ECO:0007669"/>
    <property type="project" value="InterPro"/>
</dbReference>
<evidence type="ECO:0000259" key="6">
    <source>
        <dbReference type="PROSITE" id="PS51686"/>
    </source>
</evidence>
<dbReference type="SMART" id="SM00359">
    <property type="entry name" value="PUA"/>
    <property type="match status" value="1"/>
</dbReference>
<feature type="domain" description="SAM-dependent MTase RsmB/NOP-type" evidence="6">
    <location>
        <begin position="67"/>
        <end position="378"/>
    </location>
</feature>
<protein>
    <recommendedName>
        <fullName evidence="6">SAM-dependent MTase RsmB/NOP-type domain-containing protein</fullName>
    </recommendedName>
</protein>
<evidence type="ECO:0000313" key="8">
    <source>
        <dbReference type="Proteomes" id="UP000677054"/>
    </source>
</evidence>
<dbReference type="InterPro" id="IPR049560">
    <property type="entry name" value="MeTrfase_RsmB-F_NOP2_cat"/>
</dbReference>
<dbReference type="CDD" id="cd21150">
    <property type="entry name" value="PUA_NSun6-like"/>
    <property type="match status" value="1"/>
</dbReference>
<keyword evidence="8" id="KW-1185">Reference proteome</keyword>
<dbReference type="Gene3D" id="3.40.50.150">
    <property type="entry name" value="Vaccinia Virus protein VP39"/>
    <property type="match status" value="1"/>
</dbReference>
<dbReference type="OrthoDB" id="260824at2759"/>
<keyword evidence="3 5" id="KW-0949">S-adenosyl-L-methionine</keyword>
<proteinExistence type="inferred from homology"/>